<keyword evidence="3" id="KW-1185">Reference proteome</keyword>
<dbReference type="InterPro" id="IPR015915">
    <property type="entry name" value="Kelch-typ_b-propeller"/>
</dbReference>
<evidence type="ECO:0000256" key="1">
    <source>
        <dbReference type="SAM" id="MobiDB-lite"/>
    </source>
</evidence>
<gene>
    <name evidence="2" type="ORF">BDK51DRAFT_46085</name>
</gene>
<evidence type="ECO:0000313" key="2">
    <source>
        <dbReference type="EMBL" id="RKO91031.1"/>
    </source>
</evidence>
<protein>
    <submittedName>
        <fullName evidence="2">Uncharacterized protein</fullName>
    </submittedName>
</protein>
<organism evidence="2 3">
    <name type="scientific">Blyttiomyces helicus</name>
    <dbReference type="NCBI Taxonomy" id="388810"/>
    <lineage>
        <taxon>Eukaryota</taxon>
        <taxon>Fungi</taxon>
        <taxon>Fungi incertae sedis</taxon>
        <taxon>Chytridiomycota</taxon>
        <taxon>Chytridiomycota incertae sedis</taxon>
        <taxon>Chytridiomycetes</taxon>
        <taxon>Chytridiomycetes incertae sedis</taxon>
        <taxon>Blyttiomyces</taxon>
    </lineage>
</organism>
<reference evidence="3" key="1">
    <citation type="journal article" date="2018" name="Nat. Microbiol.">
        <title>Leveraging single-cell genomics to expand the fungal tree of life.</title>
        <authorList>
            <person name="Ahrendt S.R."/>
            <person name="Quandt C.A."/>
            <person name="Ciobanu D."/>
            <person name="Clum A."/>
            <person name="Salamov A."/>
            <person name="Andreopoulos B."/>
            <person name="Cheng J.F."/>
            <person name="Woyke T."/>
            <person name="Pelin A."/>
            <person name="Henrissat B."/>
            <person name="Reynolds N.K."/>
            <person name="Benny G.L."/>
            <person name="Smith M.E."/>
            <person name="James T.Y."/>
            <person name="Grigoriev I.V."/>
        </authorList>
    </citation>
    <scope>NUCLEOTIDE SEQUENCE [LARGE SCALE GENOMIC DNA]</scope>
</reference>
<dbReference type="InterPro" id="IPR011043">
    <property type="entry name" value="Gal_Oxase/kelch_b-propeller"/>
</dbReference>
<dbReference type="Gene3D" id="2.120.10.80">
    <property type="entry name" value="Kelch-type beta propeller"/>
    <property type="match status" value="1"/>
</dbReference>
<dbReference type="AlphaFoldDB" id="A0A4P9WE87"/>
<dbReference type="EMBL" id="KZ995262">
    <property type="protein sequence ID" value="RKO91031.1"/>
    <property type="molecule type" value="Genomic_DNA"/>
</dbReference>
<name>A0A4P9WE87_9FUNG</name>
<feature type="region of interest" description="Disordered" evidence="1">
    <location>
        <begin position="32"/>
        <end position="125"/>
    </location>
</feature>
<proteinExistence type="predicted"/>
<dbReference type="SUPFAM" id="SSF50965">
    <property type="entry name" value="Galactose oxidase, central domain"/>
    <property type="match status" value="1"/>
</dbReference>
<feature type="compositionally biased region" description="Polar residues" evidence="1">
    <location>
        <begin position="43"/>
        <end position="57"/>
    </location>
</feature>
<dbReference type="Proteomes" id="UP000269721">
    <property type="component" value="Unassembled WGS sequence"/>
</dbReference>
<evidence type="ECO:0000313" key="3">
    <source>
        <dbReference type="Proteomes" id="UP000269721"/>
    </source>
</evidence>
<accession>A0A4P9WE87</accession>
<feature type="compositionally biased region" description="Low complexity" evidence="1">
    <location>
        <begin position="93"/>
        <end position="114"/>
    </location>
</feature>
<sequence length="411" mass="43858">MTGAGRQRFSDVCERRTSLASKRHARCAFENVSYLKTRAGSRDPSNPTSRTTGQLKATSEDQTEGSVESAKKEVGLSRRGPGACAPARESKNATSLSPLLPAAPPFTAQSHALPASPPPPSPSSALAFALATHLIPNFSTTSRMAEGSPGRAGTGVETGKWMTCRMSTARRIEKFESERRWLWYCTARSWLLLLPPKSWSSESPTKHCPQALEALPRQTSAMSLFPRLSGCSLVAGPDALYLLGGRAGASSSSGASETRVRDAAGILRIVSPASQITYLTIDYTNQSIQQVALNSTSPGPFGLAYMGCDSSNNTIYCYGGANPADLRGFPAGSSMLSISQSSDPLTFQNFPKQGAPALYGNSLTFLQDAAYIFGGGWTPERAPEILFVHGLYTTVPIPFSNALKTENLFLL</sequence>